<dbReference type="EC" id="2.4.1.117" evidence="5"/>
<organism evidence="18 19">
    <name type="scientific">Arthrobacter oryzae</name>
    <dbReference type="NCBI Taxonomy" id="409290"/>
    <lineage>
        <taxon>Bacteria</taxon>
        <taxon>Bacillati</taxon>
        <taxon>Actinomycetota</taxon>
        <taxon>Actinomycetes</taxon>
        <taxon>Micrococcales</taxon>
        <taxon>Micrococcaceae</taxon>
        <taxon>Arthrobacter</taxon>
    </lineage>
</organism>
<comment type="catalytic activity">
    <reaction evidence="13">
        <text>a di-trans,poly-cis-dolichyl phosphate + UDP-alpha-D-glucose = a di-trans,poly-cis-dolichyl beta-D-glucosyl phosphate + UDP</text>
        <dbReference type="Rhea" id="RHEA:15401"/>
        <dbReference type="Rhea" id="RHEA-COMP:19498"/>
        <dbReference type="Rhea" id="RHEA-COMP:19502"/>
        <dbReference type="ChEBI" id="CHEBI:57525"/>
        <dbReference type="ChEBI" id="CHEBI:57683"/>
        <dbReference type="ChEBI" id="CHEBI:58223"/>
        <dbReference type="ChEBI" id="CHEBI:58885"/>
        <dbReference type="EC" id="2.4.1.117"/>
    </reaction>
    <physiologicalReaction direction="left-to-right" evidence="13">
        <dbReference type="Rhea" id="RHEA:15402"/>
    </physiologicalReaction>
</comment>
<evidence type="ECO:0000313" key="18">
    <source>
        <dbReference type="EMBL" id="RKR18926.1"/>
    </source>
</evidence>
<keyword evidence="6" id="KW-0328">Glycosyltransferase</keyword>
<accession>A0A495ERG3</accession>
<dbReference type="RefSeq" id="WP_244208393.1">
    <property type="nucleotide sequence ID" value="NZ_RBIR01000005.1"/>
</dbReference>
<feature type="transmembrane region" description="Helical" evidence="15">
    <location>
        <begin position="336"/>
        <end position="357"/>
    </location>
</feature>
<name>A0A495ERG3_9MICC</name>
<feature type="compositionally biased region" description="Polar residues" evidence="14">
    <location>
        <begin position="1"/>
        <end position="13"/>
    </location>
</feature>
<evidence type="ECO:0000256" key="3">
    <source>
        <dbReference type="ARBA" id="ARBA00004922"/>
    </source>
</evidence>
<feature type="compositionally biased region" description="Low complexity" evidence="14">
    <location>
        <begin position="14"/>
        <end position="37"/>
    </location>
</feature>
<keyword evidence="9" id="KW-0256">Endoplasmic reticulum</keyword>
<keyword evidence="12 15" id="KW-0472">Membrane</keyword>
<evidence type="ECO:0000256" key="2">
    <source>
        <dbReference type="ARBA" id="ARBA00004389"/>
    </source>
</evidence>
<dbReference type="Proteomes" id="UP000276055">
    <property type="component" value="Unassembled WGS sequence"/>
</dbReference>
<comment type="subcellular location">
    <subcellularLocation>
        <location evidence="2">Endoplasmic reticulum membrane</location>
        <topology evidence="2">Single-pass membrane protein</topology>
    </subcellularLocation>
    <subcellularLocation>
        <location evidence="1">Membrane</location>
        <topology evidence="1">Multi-pass membrane protein</topology>
    </subcellularLocation>
</comment>
<dbReference type="GO" id="GO:0004581">
    <property type="term" value="F:dolichyl-phosphate beta-glucosyltransferase activity"/>
    <property type="evidence" value="ECO:0007669"/>
    <property type="project" value="UniProtKB-EC"/>
</dbReference>
<comment type="similarity">
    <text evidence="4">Belongs to the glycosyltransferase 2 family.</text>
</comment>
<feature type="region of interest" description="Disordered" evidence="14">
    <location>
        <begin position="465"/>
        <end position="509"/>
    </location>
</feature>
<evidence type="ECO:0000313" key="19">
    <source>
        <dbReference type="Proteomes" id="UP000276055"/>
    </source>
</evidence>
<evidence type="ECO:0000256" key="9">
    <source>
        <dbReference type="ARBA" id="ARBA00022824"/>
    </source>
</evidence>
<keyword evidence="11 15" id="KW-1133">Transmembrane helix</keyword>
<dbReference type="PANTHER" id="PTHR10859:SF91">
    <property type="entry name" value="DOLICHYL-PHOSPHATE BETA-GLUCOSYLTRANSFERASE"/>
    <property type="match status" value="1"/>
</dbReference>
<gene>
    <name evidence="18" type="ORF">C8D78_2668</name>
</gene>
<evidence type="ECO:0000256" key="14">
    <source>
        <dbReference type="SAM" id="MobiDB-lite"/>
    </source>
</evidence>
<dbReference type="Pfam" id="PF00535">
    <property type="entry name" value="Glycos_transf_2"/>
    <property type="match status" value="1"/>
</dbReference>
<feature type="transmembrane region" description="Helical" evidence="15">
    <location>
        <begin position="403"/>
        <end position="425"/>
    </location>
</feature>
<keyword evidence="8 15" id="KW-0812">Transmembrane</keyword>
<evidence type="ECO:0000256" key="5">
    <source>
        <dbReference type="ARBA" id="ARBA00012583"/>
    </source>
</evidence>
<dbReference type="Pfam" id="PF04138">
    <property type="entry name" value="GtrA_DPMS_TM"/>
    <property type="match status" value="1"/>
</dbReference>
<keyword evidence="10" id="KW-0735">Signal-anchor</keyword>
<dbReference type="GO" id="GO:0016020">
    <property type="term" value="C:membrane"/>
    <property type="evidence" value="ECO:0007669"/>
    <property type="project" value="UniProtKB-SubCell"/>
</dbReference>
<comment type="pathway">
    <text evidence="3">Protein modification; protein glycosylation.</text>
</comment>
<dbReference type="Gene3D" id="3.90.550.10">
    <property type="entry name" value="Spore Coat Polysaccharide Biosynthesis Protein SpsA, Chain A"/>
    <property type="match status" value="1"/>
</dbReference>
<evidence type="ECO:0000256" key="7">
    <source>
        <dbReference type="ARBA" id="ARBA00022679"/>
    </source>
</evidence>
<evidence type="ECO:0000256" key="6">
    <source>
        <dbReference type="ARBA" id="ARBA00022676"/>
    </source>
</evidence>
<dbReference type="InterPro" id="IPR001173">
    <property type="entry name" value="Glyco_trans_2-like"/>
</dbReference>
<dbReference type="GO" id="GO:0006487">
    <property type="term" value="P:protein N-linked glycosylation"/>
    <property type="evidence" value="ECO:0007669"/>
    <property type="project" value="TreeGrafter"/>
</dbReference>
<dbReference type="SUPFAM" id="SSF53448">
    <property type="entry name" value="Nucleotide-diphospho-sugar transferases"/>
    <property type="match status" value="1"/>
</dbReference>
<evidence type="ECO:0000256" key="15">
    <source>
        <dbReference type="SAM" id="Phobius"/>
    </source>
</evidence>
<proteinExistence type="inferred from homology"/>
<dbReference type="InterPro" id="IPR007267">
    <property type="entry name" value="GtrA_DPMS_TM"/>
</dbReference>
<dbReference type="PANTHER" id="PTHR10859">
    <property type="entry name" value="GLYCOSYL TRANSFERASE"/>
    <property type="match status" value="1"/>
</dbReference>
<evidence type="ECO:0000256" key="4">
    <source>
        <dbReference type="ARBA" id="ARBA00006739"/>
    </source>
</evidence>
<sequence length="509" mass="54048">MTFTDQAPGTLSHSTATPAGPAAAAAPSGPALSGPALADAPVPDPFVPAFTGPGSRRSAIDTRITTPVLDVTIPVFNEERDLEACLRRLHAYLLGSFPHPFRITVADNASTDGTLKTAERVARELREVNVVHMAEKGRGNALRKVWLASPSPVLAYMDVDLSTDLAALGPLLAPLISGHSDLAIGTRLTRNSRVVRGPKREFISRGYNFLLHSFMGAHFSDAQCGFKAIRADVARQLLPHTLDNAWFFDTELLVLAEKCGLRVHEVPVDWTDDPDSSVDIVQTALADLRGMTRLSRDLVSGRIPVPELRAALARGPLPASSRAQEQSLGGSLFGQLVRFGSIGVASTLAYLLIFLLCRGIMDPQLANFLALLTTAVANTAANRRFTFGIQGSSQAARHHFEGLLVFGIGLALTSGALALVHGASAGTPDRWLELVTVTAANLAATAVKFLLFRLVVFRGRPHDTLPAPDADSTVPAPDVDSTVPAPDVDSTVPAPDVTDASLPRTETAK</sequence>
<keyword evidence="7" id="KW-0808">Transferase</keyword>
<feature type="domain" description="GtrA/DPMS transmembrane" evidence="17">
    <location>
        <begin position="338"/>
        <end position="457"/>
    </location>
</feature>
<evidence type="ECO:0000256" key="1">
    <source>
        <dbReference type="ARBA" id="ARBA00004141"/>
    </source>
</evidence>
<evidence type="ECO:0000256" key="10">
    <source>
        <dbReference type="ARBA" id="ARBA00022968"/>
    </source>
</evidence>
<feature type="region of interest" description="Disordered" evidence="14">
    <location>
        <begin position="1"/>
        <end position="37"/>
    </location>
</feature>
<feature type="transmembrane region" description="Helical" evidence="15">
    <location>
        <begin position="431"/>
        <end position="451"/>
    </location>
</feature>
<evidence type="ECO:0000256" key="8">
    <source>
        <dbReference type="ARBA" id="ARBA00022692"/>
    </source>
</evidence>
<feature type="domain" description="Glycosyltransferase 2-like" evidence="16">
    <location>
        <begin position="71"/>
        <end position="237"/>
    </location>
</feature>
<dbReference type="EMBL" id="RBIR01000005">
    <property type="protein sequence ID" value="RKR18926.1"/>
    <property type="molecule type" value="Genomic_DNA"/>
</dbReference>
<evidence type="ECO:0000259" key="16">
    <source>
        <dbReference type="Pfam" id="PF00535"/>
    </source>
</evidence>
<dbReference type="InterPro" id="IPR029044">
    <property type="entry name" value="Nucleotide-diphossugar_trans"/>
</dbReference>
<evidence type="ECO:0000256" key="13">
    <source>
        <dbReference type="ARBA" id="ARBA00045097"/>
    </source>
</evidence>
<dbReference type="InterPro" id="IPR035518">
    <property type="entry name" value="DPG_synthase"/>
</dbReference>
<reference evidence="18 19" key="1">
    <citation type="submission" date="2018-10" db="EMBL/GenBank/DDBJ databases">
        <title>Genomic Encyclopedia of Type Strains, Phase IV (KMG-IV): sequencing the most valuable type-strain genomes for metagenomic binning, comparative biology and taxonomic classification.</title>
        <authorList>
            <person name="Goeker M."/>
        </authorList>
    </citation>
    <scope>NUCLEOTIDE SEQUENCE [LARGE SCALE GENOMIC DNA]</scope>
    <source>
        <strain evidence="18 19">DSM 25586</strain>
    </source>
</reference>
<dbReference type="GO" id="GO:0000271">
    <property type="term" value="P:polysaccharide biosynthetic process"/>
    <property type="evidence" value="ECO:0007669"/>
    <property type="project" value="InterPro"/>
</dbReference>
<evidence type="ECO:0000256" key="12">
    <source>
        <dbReference type="ARBA" id="ARBA00023136"/>
    </source>
</evidence>
<evidence type="ECO:0000256" key="11">
    <source>
        <dbReference type="ARBA" id="ARBA00022989"/>
    </source>
</evidence>
<dbReference type="AlphaFoldDB" id="A0A495ERG3"/>
<protein>
    <recommendedName>
        <fullName evidence="5">dolichyl-phosphate beta-glucosyltransferase</fullName>
        <ecNumber evidence="5">2.4.1.117</ecNumber>
    </recommendedName>
</protein>
<comment type="caution">
    <text evidence="18">The sequence shown here is derived from an EMBL/GenBank/DDBJ whole genome shotgun (WGS) entry which is preliminary data.</text>
</comment>
<evidence type="ECO:0000259" key="17">
    <source>
        <dbReference type="Pfam" id="PF04138"/>
    </source>
</evidence>
<dbReference type="CDD" id="cd04188">
    <property type="entry name" value="DPG_synthase"/>
    <property type="match status" value="1"/>
</dbReference>